<reference evidence="1 2" key="1">
    <citation type="submission" date="2015-01" db="EMBL/GenBank/DDBJ databases">
        <title>Evolution of Trichinella species and genotypes.</title>
        <authorList>
            <person name="Korhonen P.K."/>
            <person name="Edoardo P."/>
            <person name="Giuseppe L.R."/>
            <person name="Gasser R.B."/>
        </authorList>
    </citation>
    <scope>NUCLEOTIDE SEQUENCE [LARGE SCALE GENOMIC DNA]</scope>
    <source>
        <strain evidence="1">ISS417</strain>
    </source>
</reference>
<name>A0A0V0TF19_9BILA</name>
<dbReference type="Proteomes" id="UP000055048">
    <property type="component" value="Unassembled WGS sequence"/>
</dbReference>
<keyword evidence="2" id="KW-1185">Reference proteome</keyword>
<protein>
    <submittedName>
        <fullName evidence="1">Uncharacterized protein</fullName>
    </submittedName>
</protein>
<accession>A0A0V0TF19</accession>
<organism evidence="1 2">
    <name type="scientific">Trichinella murrelli</name>
    <dbReference type="NCBI Taxonomy" id="144512"/>
    <lineage>
        <taxon>Eukaryota</taxon>
        <taxon>Metazoa</taxon>
        <taxon>Ecdysozoa</taxon>
        <taxon>Nematoda</taxon>
        <taxon>Enoplea</taxon>
        <taxon>Dorylaimia</taxon>
        <taxon>Trichinellida</taxon>
        <taxon>Trichinellidae</taxon>
        <taxon>Trichinella</taxon>
    </lineage>
</organism>
<gene>
    <name evidence="1" type="ORF">T05_11155</name>
</gene>
<proteinExistence type="predicted"/>
<comment type="caution">
    <text evidence="1">The sequence shown here is derived from an EMBL/GenBank/DDBJ whole genome shotgun (WGS) entry which is preliminary data.</text>
</comment>
<sequence>MATTAFKAFGLSFGNGCHATVIKLHLLNYLCPQLGLMQLPLAGVAPSGARLIRNICDIESLL</sequence>
<evidence type="ECO:0000313" key="1">
    <source>
        <dbReference type="EMBL" id="KRX37613.1"/>
    </source>
</evidence>
<evidence type="ECO:0000313" key="2">
    <source>
        <dbReference type="Proteomes" id="UP000055048"/>
    </source>
</evidence>
<dbReference type="EMBL" id="JYDJ01000302">
    <property type="protein sequence ID" value="KRX37613.1"/>
    <property type="molecule type" value="Genomic_DNA"/>
</dbReference>
<dbReference type="AlphaFoldDB" id="A0A0V0TF19"/>